<dbReference type="KEGG" id="byl:A4V09_00765"/>
<evidence type="ECO:0000313" key="1">
    <source>
        <dbReference type="EMBL" id="ANU74434.1"/>
    </source>
</evidence>
<dbReference type="Proteomes" id="UP000092574">
    <property type="component" value="Chromosome"/>
</dbReference>
<gene>
    <name evidence="1" type="ORF">A4V09_00765</name>
</gene>
<proteinExistence type="predicted"/>
<dbReference type="OrthoDB" id="2048313at2"/>
<dbReference type="STRING" id="1796616.A4V09_00765"/>
<protein>
    <submittedName>
        <fullName evidence="1">Uncharacterized protein</fullName>
    </submittedName>
</protein>
<dbReference type="EMBL" id="CP015405">
    <property type="protein sequence ID" value="ANU74434.1"/>
    <property type="molecule type" value="Genomic_DNA"/>
</dbReference>
<evidence type="ECO:0000313" key="2">
    <source>
        <dbReference type="Proteomes" id="UP000092574"/>
    </source>
</evidence>
<reference evidence="1" key="1">
    <citation type="submission" date="2017-04" db="EMBL/GenBank/DDBJ databases">
        <title>Complete Genome Sequences of Twelve Strains of a Stable Defined Moderately Diverse Mouse Microbiota 2 (sDMDMm2).</title>
        <authorList>
            <person name="Uchimura Y."/>
            <person name="Wyss M."/>
            <person name="Brugiroux S."/>
            <person name="Limenitakis J.P."/>
            <person name="Stecher B."/>
            <person name="McCoy K.D."/>
            <person name="Macpherson A.J."/>
        </authorList>
    </citation>
    <scope>NUCLEOTIDE SEQUENCE</scope>
    <source>
        <strain evidence="1">YL58</strain>
    </source>
</reference>
<organism evidence="1 2">
    <name type="scientific">Blautia pseudococcoides</name>
    <dbReference type="NCBI Taxonomy" id="1796616"/>
    <lineage>
        <taxon>Bacteria</taxon>
        <taxon>Bacillati</taxon>
        <taxon>Bacillota</taxon>
        <taxon>Clostridia</taxon>
        <taxon>Lachnospirales</taxon>
        <taxon>Lachnospiraceae</taxon>
        <taxon>Blautia</taxon>
    </lineage>
</organism>
<name>A0A1C7I672_9FIRM</name>
<accession>A0A1C7I672</accession>
<dbReference type="AlphaFoldDB" id="A0A1C7I672"/>
<sequence length="149" mass="16693">MYDSTITMFNRSGSEKKGFVWFPTVIDGVYLIIDKGAGMVKTGLAEANKANLHIQYISVGGKVLVVGKPYMLPKEWNAQLDEEKATSITFNEGCDFFIEGEYPEDVIQDDDILYTDGLFSCMKAKRDNVFKLNTVGKYTLIPHFEIGGE</sequence>
<keyword evidence="2" id="KW-1185">Reference proteome</keyword>
<dbReference type="RefSeq" id="WP_065540667.1">
    <property type="nucleotide sequence ID" value="NZ_CP015405.2"/>
</dbReference>